<comment type="similarity">
    <text evidence="1">Belongs to the membrane fusion protein (MFP) (TC 8.A.1) family.</text>
</comment>
<feature type="domain" description="Heavy metal binding" evidence="4">
    <location>
        <begin position="114"/>
        <end position="141"/>
    </location>
</feature>
<evidence type="ECO:0000259" key="3">
    <source>
        <dbReference type="Pfam" id="PF04945"/>
    </source>
</evidence>
<accession>A0A7C6AGY2</accession>
<dbReference type="Gene3D" id="2.40.30.170">
    <property type="match status" value="1"/>
</dbReference>
<dbReference type="PANTHER" id="PTHR30097">
    <property type="entry name" value="CATION EFFLUX SYSTEM PROTEIN CUSB"/>
    <property type="match status" value="1"/>
</dbReference>
<dbReference type="Pfam" id="PF25954">
    <property type="entry name" value="Beta-barrel_RND_2"/>
    <property type="match status" value="1"/>
</dbReference>
<dbReference type="GO" id="GO:0060003">
    <property type="term" value="P:copper ion export"/>
    <property type="evidence" value="ECO:0007669"/>
    <property type="project" value="TreeGrafter"/>
</dbReference>
<comment type="caution">
    <text evidence="6">The sequence shown here is derived from an EMBL/GenBank/DDBJ whole genome shotgun (WGS) entry which is preliminary data.</text>
</comment>
<dbReference type="GO" id="GO:0030288">
    <property type="term" value="C:outer membrane-bounded periplasmic space"/>
    <property type="evidence" value="ECO:0007669"/>
    <property type="project" value="TreeGrafter"/>
</dbReference>
<evidence type="ECO:0000256" key="1">
    <source>
        <dbReference type="ARBA" id="ARBA00009477"/>
    </source>
</evidence>
<proteinExistence type="inferred from homology"/>
<dbReference type="PANTHER" id="PTHR30097:SF15">
    <property type="entry name" value="CATION EFFLUX SYSTEM PROTEIN CUSB"/>
    <property type="match status" value="1"/>
</dbReference>
<dbReference type="GO" id="GO:0015679">
    <property type="term" value="P:plasma membrane copper ion transport"/>
    <property type="evidence" value="ECO:0007669"/>
    <property type="project" value="TreeGrafter"/>
</dbReference>
<reference evidence="6" key="1">
    <citation type="journal article" date="2020" name="mSystems">
        <title>Genome- and Community-Level Interaction Insights into Carbon Utilization and Element Cycling Functions of Hydrothermarchaeota in Hydrothermal Sediment.</title>
        <authorList>
            <person name="Zhou Z."/>
            <person name="Liu Y."/>
            <person name="Xu W."/>
            <person name="Pan J."/>
            <person name="Luo Z.H."/>
            <person name="Li M."/>
        </authorList>
    </citation>
    <scope>NUCLEOTIDE SEQUENCE [LARGE SCALE GENOMIC DNA]</scope>
    <source>
        <strain evidence="6">SpSt-783</strain>
    </source>
</reference>
<dbReference type="GO" id="GO:0046914">
    <property type="term" value="F:transition metal ion binding"/>
    <property type="evidence" value="ECO:0007669"/>
    <property type="project" value="TreeGrafter"/>
</dbReference>
<dbReference type="GO" id="GO:0016491">
    <property type="term" value="F:oxidoreductase activity"/>
    <property type="evidence" value="ECO:0007669"/>
    <property type="project" value="InterPro"/>
</dbReference>
<gene>
    <name evidence="6" type="ORF">ENV70_07290</name>
</gene>
<feature type="domain" description="CusB-like beta-barrel" evidence="5">
    <location>
        <begin position="243"/>
        <end position="311"/>
    </location>
</feature>
<evidence type="ECO:0000256" key="2">
    <source>
        <dbReference type="ARBA" id="ARBA00022448"/>
    </source>
</evidence>
<protein>
    <submittedName>
        <fullName evidence="6">YHS domain-containing protein</fullName>
    </submittedName>
</protein>
<dbReference type="InterPro" id="IPR009078">
    <property type="entry name" value="Ferritin-like_SF"/>
</dbReference>
<feature type="domain" description="YHS" evidence="3">
    <location>
        <begin position="48"/>
        <end position="83"/>
    </location>
</feature>
<dbReference type="EMBL" id="DTHJ01000147">
    <property type="protein sequence ID" value="HHS63392.1"/>
    <property type="molecule type" value="Genomic_DNA"/>
</dbReference>
<dbReference type="InterPro" id="IPR012348">
    <property type="entry name" value="RNR-like"/>
</dbReference>
<dbReference type="FunFam" id="2.40.30.170:FF:000010">
    <property type="entry name" value="Efflux RND transporter periplasmic adaptor subunit"/>
    <property type="match status" value="1"/>
</dbReference>
<evidence type="ECO:0000259" key="4">
    <source>
        <dbReference type="Pfam" id="PF19335"/>
    </source>
</evidence>
<evidence type="ECO:0000259" key="5">
    <source>
        <dbReference type="Pfam" id="PF25954"/>
    </source>
</evidence>
<dbReference type="Gene3D" id="1.10.620.20">
    <property type="entry name" value="Ribonucleotide Reductase, subunit A"/>
    <property type="match status" value="1"/>
</dbReference>
<name>A0A7C6AGY2_UNCW3</name>
<dbReference type="InterPro" id="IPR007029">
    <property type="entry name" value="YHS_dom"/>
</dbReference>
<organism evidence="6">
    <name type="scientific">candidate division WOR-3 bacterium</name>
    <dbReference type="NCBI Taxonomy" id="2052148"/>
    <lineage>
        <taxon>Bacteria</taxon>
        <taxon>Bacteria division WOR-3</taxon>
    </lineage>
</organism>
<dbReference type="Pfam" id="PF04945">
    <property type="entry name" value="YHS"/>
    <property type="match status" value="1"/>
</dbReference>
<sequence>MRKLFYILIFSLVLGGTIIINCTGENKVVPVSDIGKEVICPVTGEKFKITKHTKFVDYQGKRYYFCCPGCDKRFLENPEKYLNIYNADSGAIHRTNEVPGQVQNDKGSENEVSYWTCSMHPSVHSEKPGKCPICGMELIPVYKGTENQINIEEEKVAMLKIRSVPARMEYLVKKIEIPVRVARDEELYLAQQELISASSSADILNATILKLKLMGFSDDEIKIMKAQSYIDESLIFPGPHRAWLIADIYERDISLVKHGQKVIVKFPAYPEKDFVGAIVAIEHRIDPETRRAKARILLKHPMVNLFPDMYGMAGVEIPFGHSLVIPYSSIIDTGERRLVYVEIRPGVYELRNIKTGIETDDYAQVLDGLKEGEMVVIQGNFLLDSQTSLTGGQALLYGSAEEIKKGSEPRIHQH</sequence>
<dbReference type="InterPro" id="IPR045800">
    <property type="entry name" value="HMBD"/>
</dbReference>
<dbReference type="AlphaFoldDB" id="A0A7C6AGY2"/>
<dbReference type="SUPFAM" id="SSF47240">
    <property type="entry name" value="Ferritin-like"/>
    <property type="match status" value="1"/>
</dbReference>
<dbReference type="Pfam" id="PF19335">
    <property type="entry name" value="HMBD"/>
    <property type="match status" value="1"/>
</dbReference>
<evidence type="ECO:0000313" key="6">
    <source>
        <dbReference type="EMBL" id="HHS63392.1"/>
    </source>
</evidence>
<dbReference type="InterPro" id="IPR051909">
    <property type="entry name" value="MFP_Cation_Efflux"/>
</dbReference>
<keyword evidence="2" id="KW-0813">Transport</keyword>
<dbReference type="Gene3D" id="2.40.420.20">
    <property type="match status" value="1"/>
</dbReference>
<dbReference type="InterPro" id="IPR058792">
    <property type="entry name" value="Beta-barrel_RND_2"/>
</dbReference>